<dbReference type="PROSITE" id="PS50057">
    <property type="entry name" value="FERM_3"/>
    <property type="match status" value="1"/>
</dbReference>
<reference evidence="5" key="1">
    <citation type="submission" date="2020-11" db="EMBL/GenBank/DDBJ databases">
        <authorList>
            <person name="Tran Van P."/>
        </authorList>
    </citation>
    <scope>NUCLEOTIDE SEQUENCE</scope>
</reference>
<name>A0A7R8X333_9CRUS</name>
<dbReference type="InterPro" id="IPR018980">
    <property type="entry name" value="FERM_PH-like_C"/>
</dbReference>
<proteinExistence type="predicted"/>
<organism evidence="5">
    <name type="scientific">Darwinula stevensoni</name>
    <dbReference type="NCBI Taxonomy" id="69355"/>
    <lineage>
        <taxon>Eukaryota</taxon>
        <taxon>Metazoa</taxon>
        <taxon>Ecdysozoa</taxon>
        <taxon>Arthropoda</taxon>
        <taxon>Crustacea</taxon>
        <taxon>Oligostraca</taxon>
        <taxon>Ostracoda</taxon>
        <taxon>Podocopa</taxon>
        <taxon>Podocopida</taxon>
        <taxon>Darwinulocopina</taxon>
        <taxon>Darwinuloidea</taxon>
        <taxon>Darwinulidae</taxon>
        <taxon>Darwinula</taxon>
    </lineage>
</organism>
<dbReference type="PANTHER" id="PTHR45858:SF5">
    <property type="entry name" value="MOESIN_EZRIN_RADIXIN HOMOLOG 1"/>
    <property type="match status" value="1"/>
</dbReference>
<dbReference type="SMART" id="SM00295">
    <property type="entry name" value="B41"/>
    <property type="match status" value="1"/>
</dbReference>
<dbReference type="Pfam" id="PF00373">
    <property type="entry name" value="FERM_M"/>
    <property type="match status" value="2"/>
</dbReference>
<evidence type="ECO:0000256" key="2">
    <source>
        <dbReference type="ARBA" id="ARBA00022949"/>
    </source>
</evidence>
<dbReference type="PANTHER" id="PTHR45858">
    <property type="entry name" value="FERM DOMAIN CONTAINING PROTEIN"/>
    <property type="match status" value="1"/>
</dbReference>
<feature type="region of interest" description="Disordered" evidence="3">
    <location>
        <begin position="785"/>
        <end position="883"/>
    </location>
</feature>
<dbReference type="PROSITE" id="PS00660">
    <property type="entry name" value="FERM_1"/>
    <property type="match status" value="1"/>
</dbReference>
<dbReference type="FunFam" id="3.10.20.90:FF:000040">
    <property type="entry name" value="FERM, RhoGEF and pleckstrin domain-containing protein"/>
    <property type="match status" value="1"/>
</dbReference>
<dbReference type="GO" id="GO:0048731">
    <property type="term" value="P:system development"/>
    <property type="evidence" value="ECO:0007669"/>
    <property type="project" value="UniProtKB-ARBA"/>
</dbReference>
<dbReference type="InterPro" id="IPR000299">
    <property type="entry name" value="FERM_domain"/>
</dbReference>
<evidence type="ECO:0000256" key="1">
    <source>
        <dbReference type="ARBA" id="ARBA00004282"/>
    </source>
</evidence>
<feature type="compositionally biased region" description="Pro residues" evidence="3">
    <location>
        <begin position="918"/>
        <end position="927"/>
    </location>
</feature>
<dbReference type="AlphaFoldDB" id="A0A7R8X333"/>
<dbReference type="InterPro" id="IPR019747">
    <property type="entry name" value="FERM_CS"/>
</dbReference>
<dbReference type="InterPro" id="IPR051835">
    <property type="entry name" value="RAC1-GEF"/>
</dbReference>
<feature type="compositionally biased region" description="Basic and acidic residues" evidence="3">
    <location>
        <begin position="811"/>
        <end position="831"/>
    </location>
</feature>
<dbReference type="GO" id="GO:0071944">
    <property type="term" value="C:cell periphery"/>
    <property type="evidence" value="ECO:0007669"/>
    <property type="project" value="UniProtKB-ARBA"/>
</dbReference>
<dbReference type="Pfam" id="PF09379">
    <property type="entry name" value="FERM_N"/>
    <property type="match status" value="1"/>
</dbReference>
<dbReference type="CDD" id="cd17098">
    <property type="entry name" value="FERM_F1_FARP1_like"/>
    <property type="match status" value="1"/>
</dbReference>
<evidence type="ECO:0000259" key="4">
    <source>
        <dbReference type="PROSITE" id="PS50057"/>
    </source>
</evidence>
<comment type="subcellular location">
    <subcellularLocation>
        <location evidence="1">Cell junction</location>
    </subcellularLocation>
</comment>
<dbReference type="InterPro" id="IPR035963">
    <property type="entry name" value="FERM_2"/>
</dbReference>
<dbReference type="Gene3D" id="2.30.29.30">
    <property type="entry name" value="Pleckstrin-homology domain (PH domain)/Phosphotyrosine-binding domain (PTB)"/>
    <property type="match status" value="1"/>
</dbReference>
<evidence type="ECO:0000313" key="6">
    <source>
        <dbReference type="Proteomes" id="UP000677054"/>
    </source>
</evidence>
<feature type="compositionally biased region" description="Low complexity" evidence="3">
    <location>
        <begin position="948"/>
        <end position="960"/>
    </location>
</feature>
<dbReference type="SUPFAM" id="SSF50729">
    <property type="entry name" value="PH domain-like"/>
    <property type="match status" value="1"/>
</dbReference>
<dbReference type="InterPro" id="IPR014352">
    <property type="entry name" value="FERM/acyl-CoA-bd_prot_sf"/>
</dbReference>
<keyword evidence="6" id="KW-1185">Reference proteome</keyword>
<dbReference type="GO" id="GO:0070161">
    <property type="term" value="C:anchoring junction"/>
    <property type="evidence" value="ECO:0007669"/>
    <property type="project" value="UniProtKB-SubCell"/>
</dbReference>
<dbReference type="CDD" id="cd14473">
    <property type="entry name" value="FERM_B-lobe"/>
    <property type="match status" value="1"/>
</dbReference>
<dbReference type="Gene3D" id="1.20.80.10">
    <property type="match status" value="1"/>
</dbReference>
<evidence type="ECO:0000256" key="3">
    <source>
        <dbReference type="SAM" id="MobiDB-lite"/>
    </source>
</evidence>
<dbReference type="FunFam" id="1.20.80.10:FF:000005">
    <property type="entry name" value="FERM, RhoGEF and pleckstrin domain-containing protein 1"/>
    <property type="match status" value="1"/>
</dbReference>
<feature type="domain" description="FERM" evidence="4">
    <location>
        <begin position="27"/>
        <end position="352"/>
    </location>
</feature>
<dbReference type="InterPro" id="IPR019749">
    <property type="entry name" value="Band_41_domain"/>
</dbReference>
<dbReference type="InterPro" id="IPR011993">
    <property type="entry name" value="PH-like_dom_sf"/>
</dbReference>
<feature type="compositionally biased region" description="Polar residues" evidence="3">
    <location>
        <begin position="477"/>
        <end position="496"/>
    </location>
</feature>
<feature type="compositionally biased region" description="Acidic residues" evidence="3">
    <location>
        <begin position="1007"/>
        <end position="1016"/>
    </location>
</feature>
<feature type="non-terminal residue" evidence="5">
    <location>
        <position position="1102"/>
    </location>
</feature>
<gene>
    <name evidence="5" type="ORF">DSTB1V02_LOCUS1878</name>
</gene>
<accession>A0A7R8X333</accession>
<dbReference type="FunFam" id="2.30.29.30:FF:000002">
    <property type="entry name" value="Band 4.1-like protein 5 isoform 1"/>
    <property type="match status" value="1"/>
</dbReference>
<feature type="compositionally biased region" description="Low complexity" evidence="3">
    <location>
        <begin position="507"/>
        <end position="522"/>
    </location>
</feature>
<feature type="compositionally biased region" description="Basic and acidic residues" evidence="3">
    <location>
        <begin position="1031"/>
        <end position="1042"/>
    </location>
</feature>
<keyword evidence="2" id="KW-0965">Cell junction</keyword>
<dbReference type="InterPro" id="IPR014847">
    <property type="entry name" value="FA"/>
</dbReference>
<feature type="region of interest" description="Disordered" evidence="3">
    <location>
        <begin position="477"/>
        <end position="582"/>
    </location>
</feature>
<dbReference type="InterPro" id="IPR018979">
    <property type="entry name" value="FERM_N"/>
</dbReference>
<feature type="region of interest" description="Disordered" evidence="3">
    <location>
        <begin position="895"/>
        <end position="1067"/>
    </location>
</feature>
<dbReference type="Pfam" id="PF09380">
    <property type="entry name" value="FERM_C"/>
    <property type="match status" value="1"/>
</dbReference>
<feature type="region of interest" description="Disordered" evidence="3">
    <location>
        <begin position="395"/>
        <end position="418"/>
    </location>
</feature>
<dbReference type="EMBL" id="LR899710">
    <property type="protein sequence ID" value="CAD7241901.1"/>
    <property type="molecule type" value="Genomic_DNA"/>
</dbReference>
<feature type="compositionally biased region" description="Low complexity" evidence="3">
    <location>
        <begin position="563"/>
        <end position="579"/>
    </location>
</feature>
<dbReference type="Gene3D" id="3.10.20.90">
    <property type="entry name" value="Phosphatidylinositol 3-kinase Catalytic Subunit, Chain A, domain 1"/>
    <property type="match status" value="1"/>
</dbReference>
<dbReference type="SUPFAM" id="SSF47031">
    <property type="entry name" value="Second domain of FERM"/>
    <property type="match status" value="1"/>
</dbReference>
<dbReference type="SMART" id="SM01196">
    <property type="entry name" value="FERM_C"/>
    <property type="match status" value="1"/>
</dbReference>
<dbReference type="SMART" id="SM01195">
    <property type="entry name" value="FA"/>
    <property type="match status" value="1"/>
</dbReference>
<dbReference type="InterPro" id="IPR019748">
    <property type="entry name" value="FERM_central"/>
</dbReference>
<dbReference type="CDD" id="cd13193">
    <property type="entry name" value="FERM_C_FARP1-like"/>
    <property type="match status" value="1"/>
</dbReference>
<dbReference type="Proteomes" id="UP000677054">
    <property type="component" value="Unassembled WGS sequence"/>
</dbReference>
<feature type="compositionally biased region" description="Acidic residues" evidence="3">
    <location>
        <begin position="861"/>
        <end position="879"/>
    </location>
</feature>
<dbReference type="GO" id="GO:0009887">
    <property type="term" value="P:animal organ morphogenesis"/>
    <property type="evidence" value="ECO:0007669"/>
    <property type="project" value="UniProtKB-ARBA"/>
</dbReference>
<feature type="region of interest" description="Disordered" evidence="3">
    <location>
        <begin position="679"/>
        <end position="705"/>
    </location>
</feature>
<dbReference type="SUPFAM" id="SSF54236">
    <property type="entry name" value="Ubiquitin-like"/>
    <property type="match status" value="1"/>
</dbReference>
<dbReference type="OrthoDB" id="9990815at2759"/>
<evidence type="ECO:0000313" key="5">
    <source>
        <dbReference type="EMBL" id="CAD7241901.1"/>
    </source>
</evidence>
<dbReference type="GO" id="GO:0005085">
    <property type="term" value="F:guanyl-nucleotide exchange factor activity"/>
    <property type="evidence" value="ECO:0007669"/>
    <property type="project" value="TreeGrafter"/>
</dbReference>
<dbReference type="InterPro" id="IPR029071">
    <property type="entry name" value="Ubiquitin-like_domsf"/>
</dbReference>
<sequence length="1102" mass="122580">MAGEGTTVIRPTPPATPKRGYTSGKMIAAKVQMLDDTLTIFQVQPKALGRVLFEQLCRQLNLLEADYFGLEYQDAGGSRYWLDLEKHMNRQLGLPTDPVFRFGVKFYTPDPGQLEEEFTRYLFCLQIKRDLAQGILRVNDNTAAVLASYIVQGKCLFFHCKLHYQAESGDYVAEDYPDHSYLSGYKFVPDQTPELERRIMENHKKLVWVSVTDSADMGQSPAEADLNLLETARRCEFYGIKMTPSRDQEGIPLNLAITHTGLHIFQNWTRINMFNWGKIRKLSFKRKRFLLKLHPDTQVGPVWFIQLFSLFILIILTGLYKNMVEFHFDGRNESKNFWKKCVEHHGFFRCTASKKSHRQKPRVISRGSSFRYSGRTQVEVMEFVRENYIKRQSFQRSQSFRQSTGPRHGHHMTAGSVGTSLSAQPLLPISTEALLAMEMMEILGTSTPKGLGRLSGGVGGENHIDAGDYDMETPSLATSRAETLSQQTSVTSSPQRMTDRITDDECSSSPRRSHPGSSVPPGDESDSLFSGVPTRKPRTGIPSSIPPIPSPISLPRALLHQASTSTPSPSTSLSSSPTSVNSRIENPTVIERPINLLPRSQSDSEIYKAQPEEADLQNPFPVYQDDCMSPEDTLHNMEDNLSHDSYELLGRSSNFENLFSPLQLRASAPSIYYDFGEIKKPETSSSSSDDDGGRGTKSDSSTLPSHYRIHHHHHHLIQSPIHTEVDVLEDMAVPYILHRRLVLSKSAECTVPVSPTTKKPPIRRQKSLVADPYDESGVIGMHRGYISSSESEPDEKPSPIRTTSLVLSKTDLPRPDSFSYRDDTIVMMDKDDDKDDEADDSSSREESTPVPPTSYEPIDTVLDDPSEPEFPEAPTEEELNGLSLFPLRTLSRISEHLSEQEDSDVEGRRGARRELSFPLPPPPPPPEQTGEISSPSELESPPPLPPHISASTSIEASESFPSPPSSAFPESSLTEVTNIAVGGFLPSLSSSSSEETVHDSEGSPMEALEELGELGDLEPPPLPLRTSSLTRKKDQGGEDVEPKTMGAEASGEPQPEPPGSPVHTRHKVEMSLKVNDGRFLPAHFGTEVMEIIDLDAMVDPDD</sequence>
<dbReference type="EMBL" id="CAJPEV010000193">
    <property type="protein sequence ID" value="CAG0882113.1"/>
    <property type="molecule type" value="Genomic_DNA"/>
</dbReference>
<dbReference type="Pfam" id="PF08736">
    <property type="entry name" value="FA"/>
    <property type="match status" value="1"/>
</dbReference>
<feature type="compositionally biased region" description="Basic and acidic residues" evidence="3">
    <location>
        <begin position="895"/>
        <end position="915"/>
    </location>
</feature>
<feature type="region of interest" description="Disordered" evidence="3">
    <location>
        <begin position="1"/>
        <end position="21"/>
    </location>
</feature>
<dbReference type="InterPro" id="IPR041788">
    <property type="entry name" value="FARP1/FARP2/FRMD7_FERM_C"/>
</dbReference>
<protein>
    <recommendedName>
        <fullName evidence="4">FERM domain-containing protein</fullName>
    </recommendedName>
</protein>